<dbReference type="NCBIfam" id="TIGR02857">
    <property type="entry name" value="CydD"/>
    <property type="match status" value="1"/>
</dbReference>
<dbReference type="InterPro" id="IPR036640">
    <property type="entry name" value="ABC1_TM_sf"/>
</dbReference>
<dbReference type="InterPro" id="IPR003593">
    <property type="entry name" value="AAA+_ATPase"/>
</dbReference>
<keyword evidence="11" id="KW-1185">Reference proteome</keyword>
<dbReference type="SUPFAM" id="SSF52540">
    <property type="entry name" value="P-loop containing nucleoside triphosphate hydrolases"/>
    <property type="match status" value="1"/>
</dbReference>
<evidence type="ECO:0000313" key="11">
    <source>
        <dbReference type="Proteomes" id="UP000589620"/>
    </source>
</evidence>
<evidence type="ECO:0000259" key="8">
    <source>
        <dbReference type="PROSITE" id="PS50893"/>
    </source>
</evidence>
<evidence type="ECO:0000256" key="4">
    <source>
        <dbReference type="ARBA" id="ARBA00022840"/>
    </source>
</evidence>
<dbReference type="GO" id="GO:0016887">
    <property type="term" value="F:ATP hydrolysis activity"/>
    <property type="evidence" value="ECO:0007669"/>
    <property type="project" value="InterPro"/>
</dbReference>
<evidence type="ECO:0000256" key="3">
    <source>
        <dbReference type="ARBA" id="ARBA00022741"/>
    </source>
</evidence>
<dbReference type="PANTHER" id="PTHR24221">
    <property type="entry name" value="ATP-BINDING CASSETTE SUB-FAMILY B"/>
    <property type="match status" value="1"/>
</dbReference>
<dbReference type="PROSITE" id="PS50929">
    <property type="entry name" value="ABC_TM1F"/>
    <property type="match status" value="1"/>
</dbReference>
<dbReference type="SUPFAM" id="SSF90123">
    <property type="entry name" value="ABC transporter transmembrane region"/>
    <property type="match status" value="1"/>
</dbReference>
<keyword evidence="2 7" id="KW-0812">Transmembrane</keyword>
<dbReference type="InterPro" id="IPR014216">
    <property type="entry name" value="ABC_transptr_CydD"/>
</dbReference>
<feature type="transmembrane region" description="Helical" evidence="7">
    <location>
        <begin position="134"/>
        <end position="154"/>
    </location>
</feature>
<dbReference type="Proteomes" id="UP000589620">
    <property type="component" value="Unassembled WGS sequence"/>
</dbReference>
<evidence type="ECO:0000256" key="2">
    <source>
        <dbReference type="ARBA" id="ARBA00022692"/>
    </source>
</evidence>
<dbReference type="GO" id="GO:0005886">
    <property type="term" value="C:plasma membrane"/>
    <property type="evidence" value="ECO:0007669"/>
    <property type="project" value="UniProtKB-SubCell"/>
</dbReference>
<proteinExistence type="predicted"/>
<feature type="transmembrane region" description="Helical" evidence="7">
    <location>
        <begin position="20"/>
        <end position="41"/>
    </location>
</feature>
<feature type="transmembrane region" description="Helical" evidence="7">
    <location>
        <begin position="245"/>
        <end position="267"/>
    </location>
</feature>
<dbReference type="InterPro" id="IPR017871">
    <property type="entry name" value="ABC_transporter-like_CS"/>
</dbReference>
<evidence type="ECO:0000313" key="10">
    <source>
        <dbReference type="EMBL" id="NYD73417.1"/>
    </source>
</evidence>
<evidence type="ECO:0000256" key="6">
    <source>
        <dbReference type="ARBA" id="ARBA00023136"/>
    </source>
</evidence>
<evidence type="ECO:0000256" key="5">
    <source>
        <dbReference type="ARBA" id="ARBA00022989"/>
    </source>
</evidence>
<name>A0A852SX10_9MICO</name>
<keyword evidence="3" id="KW-0547">Nucleotide-binding</keyword>
<reference evidence="10 11" key="1">
    <citation type="submission" date="2020-07" db="EMBL/GenBank/DDBJ databases">
        <title>Sequencing the genomes of 1000 actinobacteria strains.</title>
        <authorList>
            <person name="Klenk H.-P."/>
        </authorList>
    </citation>
    <scope>NUCLEOTIDE SEQUENCE [LARGE SCALE GENOMIC DNA]</scope>
    <source>
        <strain evidence="10 11">DSM 23871</strain>
    </source>
</reference>
<organism evidence="10 11">
    <name type="scientific">Leifsonia soli</name>
    <dbReference type="NCBI Taxonomy" id="582665"/>
    <lineage>
        <taxon>Bacteria</taxon>
        <taxon>Bacillati</taxon>
        <taxon>Actinomycetota</taxon>
        <taxon>Actinomycetes</taxon>
        <taxon>Micrococcales</taxon>
        <taxon>Microbacteriaceae</taxon>
        <taxon>Leifsonia</taxon>
    </lineage>
</organism>
<dbReference type="GO" id="GO:0042883">
    <property type="term" value="P:cysteine transport"/>
    <property type="evidence" value="ECO:0007669"/>
    <property type="project" value="InterPro"/>
</dbReference>
<comment type="caution">
    <text evidence="10">The sequence shown here is derived from an EMBL/GenBank/DDBJ whole genome shotgun (WGS) entry which is preliminary data.</text>
</comment>
<dbReference type="InterPro" id="IPR039421">
    <property type="entry name" value="Type_1_exporter"/>
</dbReference>
<dbReference type="EMBL" id="JACCBJ010000001">
    <property type="protein sequence ID" value="NYD73417.1"/>
    <property type="molecule type" value="Genomic_DNA"/>
</dbReference>
<gene>
    <name evidence="10" type="ORF">BJ963_000936</name>
</gene>
<dbReference type="Gene3D" id="1.20.1560.10">
    <property type="entry name" value="ABC transporter type 1, transmembrane domain"/>
    <property type="match status" value="1"/>
</dbReference>
<keyword evidence="5 7" id="KW-1133">Transmembrane helix</keyword>
<dbReference type="InterPro" id="IPR003439">
    <property type="entry name" value="ABC_transporter-like_ATP-bd"/>
</dbReference>
<dbReference type="GO" id="GO:0140359">
    <property type="term" value="F:ABC-type transporter activity"/>
    <property type="evidence" value="ECO:0007669"/>
    <property type="project" value="InterPro"/>
</dbReference>
<dbReference type="PROSITE" id="PS00211">
    <property type="entry name" value="ABC_TRANSPORTER_1"/>
    <property type="match status" value="1"/>
</dbReference>
<feature type="domain" description="ABC transmembrane type-1" evidence="9">
    <location>
        <begin position="20"/>
        <end position="302"/>
    </location>
</feature>
<dbReference type="AlphaFoldDB" id="A0A852SX10"/>
<keyword evidence="4 10" id="KW-0067">ATP-binding</keyword>
<sequence length="564" mass="58525">MRPLDPRLLRYAQATRGTLVAGAGLAVLQTACVIAFAWLVTQLVVRSIAGESLAALAPTIGLLGLVVVVRAAVLWAVESVSSRGGARAVGQLRERLVAAVGRLGPGWVARRSTAEVTLVAGHGMDALDGYFAKYLPQLIGTAIATPLLVLTIGWRDLTSGIILVITLPLIPVFMVLVGWATQAAQKRQWRALSTLSSGFLDVVAGLSTLKLFGRQHRQEARIRQVSEQYRVHTMRVLRMSFLSGFVLELAASLSVAVIAVTIGLRLLGGSMDLSVGLFVLLLAPEAFLPLRNVGASYHAAAEGIEAASNAFAVIEAAEAVPEAAPGADPAAGTGLVLQDVRIAYDGRTVVDRFGAEIPPGTFAVLRAPSGAGKSSLISGVLGFTDAEGRILAGGRTDAAGRREAIAWAGQRPGLLAGSIAENVALGDARAEQAAAEDARVAEALRDAAADELDPSFVLGPGGSGLSGGQAQRVAVARALYRLRARGCPVLILDEPTSALDAETEARVLRSLRRAADEGAAVLVVSHRPAVAEAADVVLTLPARDADEVPGAGVPAETSEVSRVR</sequence>
<dbReference type="InterPro" id="IPR011527">
    <property type="entry name" value="ABC1_TM_dom"/>
</dbReference>
<dbReference type="RefSeq" id="WP_179454963.1">
    <property type="nucleotide sequence ID" value="NZ_BAAAPX010000001.1"/>
</dbReference>
<protein>
    <submittedName>
        <fullName evidence="10">ATP-binding cassette subfamily C protein CydD</fullName>
    </submittedName>
</protein>
<comment type="subcellular location">
    <subcellularLocation>
        <location evidence="1">Cell membrane</location>
        <topology evidence="1">Multi-pass membrane protein</topology>
    </subcellularLocation>
</comment>
<dbReference type="Pfam" id="PF00664">
    <property type="entry name" value="ABC_membrane"/>
    <property type="match status" value="1"/>
</dbReference>
<keyword evidence="6 7" id="KW-0472">Membrane</keyword>
<accession>A0A852SX10</accession>
<dbReference type="Pfam" id="PF00005">
    <property type="entry name" value="ABC_tran"/>
    <property type="match status" value="1"/>
</dbReference>
<dbReference type="GO" id="GO:0005524">
    <property type="term" value="F:ATP binding"/>
    <property type="evidence" value="ECO:0007669"/>
    <property type="project" value="UniProtKB-KW"/>
</dbReference>
<feature type="transmembrane region" description="Helical" evidence="7">
    <location>
        <begin position="161"/>
        <end position="180"/>
    </location>
</feature>
<feature type="domain" description="ABC transporter" evidence="8">
    <location>
        <begin position="335"/>
        <end position="563"/>
    </location>
</feature>
<dbReference type="Gene3D" id="3.40.50.300">
    <property type="entry name" value="P-loop containing nucleotide triphosphate hydrolases"/>
    <property type="match status" value="1"/>
</dbReference>
<evidence type="ECO:0000256" key="1">
    <source>
        <dbReference type="ARBA" id="ARBA00004651"/>
    </source>
</evidence>
<evidence type="ECO:0000256" key="7">
    <source>
        <dbReference type="SAM" id="Phobius"/>
    </source>
</evidence>
<dbReference type="SMART" id="SM00382">
    <property type="entry name" value="AAA"/>
    <property type="match status" value="1"/>
</dbReference>
<dbReference type="InterPro" id="IPR027417">
    <property type="entry name" value="P-loop_NTPase"/>
</dbReference>
<evidence type="ECO:0000259" key="9">
    <source>
        <dbReference type="PROSITE" id="PS50929"/>
    </source>
</evidence>
<feature type="transmembrane region" description="Helical" evidence="7">
    <location>
        <begin position="53"/>
        <end position="77"/>
    </location>
</feature>
<dbReference type="CDD" id="cd18584">
    <property type="entry name" value="ABC_6TM_AarD_CydD"/>
    <property type="match status" value="1"/>
</dbReference>
<dbReference type="PROSITE" id="PS50893">
    <property type="entry name" value="ABC_TRANSPORTER_2"/>
    <property type="match status" value="1"/>
</dbReference>
<dbReference type="PANTHER" id="PTHR24221:SF590">
    <property type="entry name" value="COMPONENT LINKED WITH THE ASSEMBLY OF CYTOCHROME' TRANSPORT TRANSMEMBRANE ATP-BINDING PROTEIN ABC TRANSPORTER CYDD-RELATED"/>
    <property type="match status" value="1"/>
</dbReference>